<comment type="caution">
    <text evidence="1">The sequence shown here is derived from an EMBL/GenBank/DDBJ whole genome shotgun (WGS) entry which is preliminary data.</text>
</comment>
<dbReference type="InterPro" id="IPR052741">
    <property type="entry name" value="Mitochondrial_HTD2"/>
</dbReference>
<dbReference type="Gene3D" id="3.10.129.10">
    <property type="entry name" value="Hotdog Thioesterase"/>
    <property type="match status" value="1"/>
</dbReference>
<dbReference type="SUPFAM" id="SSF54637">
    <property type="entry name" value="Thioesterase/thiol ester dehydrase-isomerase"/>
    <property type="match status" value="1"/>
</dbReference>
<dbReference type="GO" id="GO:0019171">
    <property type="term" value="F:(3R)-hydroxyacyl-[acyl-carrier-protein] dehydratase activity"/>
    <property type="evidence" value="ECO:0007669"/>
    <property type="project" value="TreeGrafter"/>
</dbReference>
<dbReference type="AlphaFoldDB" id="A0A9P4YV27"/>
<protein>
    <submittedName>
        <fullName evidence="1">MaoC like domain</fullName>
    </submittedName>
</protein>
<dbReference type="EMBL" id="JAANYQ010000007">
    <property type="protein sequence ID" value="KAF4123057.1"/>
    <property type="molecule type" value="Genomic_DNA"/>
</dbReference>
<dbReference type="OrthoDB" id="3257538at2759"/>
<dbReference type="GO" id="GO:0005739">
    <property type="term" value="C:mitochondrion"/>
    <property type="evidence" value="ECO:0007669"/>
    <property type="project" value="TreeGrafter"/>
</dbReference>
<dbReference type="InterPro" id="IPR029069">
    <property type="entry name" value="HotDog_dom_sf"/>
</dbReference>
<dbReference type="Proteomes" id="UP000749293">
    <property type="component" value="Unassembled WGS sequence"/>
</dbReference>
<organism evidence="1 2">
    <name type="scientific">Geosmithia morbida</name>
    <dbReference type="NCBI Taxonomy" id="1094350"/>
    <lineage>
        <taxon>Eukaryota</taxon>
        <taxon>Fungi</taxon>
        <taxon>Dikarya</taxon>
        <taxon>Ascomycota</taxon>
        <taxon>Pezizomycotina</taxon>
        <taxon>Sordariomycetes</taxon>
        <taxon>Hypocreomycetidae</taxon>
        <taxon>Hypocreales</taxon>
        <taxon>Bionectriaceae</taxon>
        <taxon>Geosmithia</taxon>
    </lineage>
</organism>
<dbReference type="GeneID" id="55972830"/>
<proteinExistence type="predicted"/>
<accession>A0A9P4YV27</accession>
<dbReference type="PANTHER" id="PTHR28152">
    <property type="entry name" value="HYDROXYACYL-THIOESTER DEHYDRATASE TYPE 2, MITOCHONDRIAL"/>
    <property type="match status" value="1"/>
</dbReference>
<reference evidence="1" key="1">
    <citation type="submission" date="2020-03" db="EMBL/GenBank/DDBJ databases">
        <title>Site-based positive gene gene selection in Geosmithia morbida across the United States reveals a broad range of putative effectors and factors for local host and environmental adapation.</title>
        <authorList>
            <person name="Onufrak A."/>
            <person name="Murdoch R.W."/>
            <person name="Gazis R."/>
            <person name="Huff M."/>
            <person name="Staton M."/>
            <person name="Klingeman W."/>
            <person name="Hadziabdic D."/>
        </authorList>
    </citation>
    <scope>NUCLEOTIDE SEQUENCE</scope>
    <source>
        <strain evidence="1">1262</strain>
    </source>
</reference>
<dbReference type="RefSeq" id="XP_035321709.1">
    <property type="nucleotide sequence ID" value="XM_035468575.1"/>
</dbReference>
<gene>
    <name evidence="1" type="ORF">GMORB2_6605</name>
</gene>
<keyword evidence="2" id="KW-1185">Reference proteome</keyword>
<dbReference type="PANTHER" id="PTHR28152:SF1">
    <property type="entry name" value="HYDROXYACYL-THIOESTER DEHYDRATASE TYPE 2, MITOCHONDRIAL"/>
    <property type="match status" value="1"/>
</dbReference>
<name>A0A9P4YV27_9HYPO</name>
<sequence>MLFFPLPLPRRRVSVRLPATALTGHHLSRWQSTTGRASTSNTPKVIPDRMTVLPSRQLSALLDDIVPSTATVDAVGSRPVLPPGAHLVYFPPLVGASRLAPDGAEADHVPPGFPIDTLREEEQGKAPPSLPGRRLWAGGDVVFHPGWTDRLLLDGRAWTCTETIGRVDEGGDKSVVDIVRRYGRPGDGVPDISETRTLVFVRGGSSTPSSRVVKFPRQPTASHPFSVSHTHLFHFSALTYNAHFIHLDRSPAALVHGPLLLAMMLRALGRSDAHSETTVQSISYRNLAPLHVDQPGRLCVRGPEPDAGNVWDIWVEGPGGGMVARGRAHMDSPP</sequence>
<evidence type="ECO:0000313" key="1">
    <source>
        <dbReference type="EMBL" id="KAF4123057.1"/>
    </source>
</evidence>
<evidence type="ECO:0000313" key="2">
    <source>
        <dbReference type="Proteomes" id="UP000749293"/>
    </source>
</evidence>